<accession>A0AAD6PPQ2</accession>
<evidence type="ECO:0000313" key="2">
    <source>
        <dbReference type="Proteomes" id="UP001164929"/>
    </source>
</evidence>
<sequence>MVCIWRERENQAKAKAKELRIYSRVTDAQHMIISGDHILGDLYHSYIILYFEFKALSDGINTNRKRDGTGSQAIDNFPKPDPDNCEMVSKEMHGWASTGGLTWGNRWKICRKDSRLALRDNEPLEGLLRLEVKAIALFVSLKPGSCGKTGVEELPELCSATGSNTTGKGMVLGAKRSSTLPSGTHAHRAFAHGVGNWTVRKLIQDYYPTFVLGDLKPIQSINTSCGHNESSHCLASIQSSTWLTRPPSCMWQHQSSHFR</sequence>
<protein>
    <submittedName>
        <fullName evidence="1">Uncharacterized protein</fullName>
    </submittedName>
</protein>
<dbReference type="AlphaFoldDB" id="A0AAD6PPQ2"/>
<organism evidence="1 2">
    <name type="scientific">Populus alba x Populus x berolinensis</name>
    <dbReference type="NCBI Taxonomy" id="444605"/>
    <lineage>
        <taxon>Eukaryota</taxon>
        <taxon>Viridiplantae</taxon>
        <taxon>Streptophyta</taxon>
        <taxon>Embryophyta</taxon>
        <taxon>Tracheophyta</taxon>
        <taxon>Spermatophyta</taxon>
        <taxon>Magnoliopsida</taxon>
        <taxon>eudicotyledons</taxon>
        <taxon>Gunneridae</taxon>
        <taxon>Pentapetalae</taxon>
        <taxon>rosids</taxon>
        <taxon>fabids</taxon>
        <taxon>Malpighiales</taxon>
        <taxon>Salicaceae</taxon>
        <taxon>Saliceae</taxon>
        <taxon>Populus</taxon>
    </lineage>
</organism>
<name>A0AAD6PPQ2_9ROSI</name>
<evidence type="ECO:0000313" key="1">
    <source>
        <dbReference type="EMBL" id="KAJ6952854.1"/>
    </source>
</evidence>
<dbReference type="Proteomes" id="UP001164929">
    <property type="component" value="Chromosome 19"/>
</dbReference>
<keyword evidence="2" id="KW-1185">Reference proteome</keyword>
<gene>
    <name evidence="1" type="ORF">NC653_041868</name>
</gene>
<proteinExistence type="predicted"/>
<dbReference type="EMBL" id="JAQIZT010000019">
    <property type="protein sequence ID" value="KAJ6952854.1"/>
    <property type="molecule type" value="Genomic_DNA"/>
</dbReference>
<comment type="caution">
    <text evidence="1">The sequence shown here is derived from an EMBL/GenBank/DDBJ whole genome shotgun (WGS) entry which is preliminary data.</text>
</comment>
<reference evidence="1" key="1">
    <citation type="journal article" date="2023" name="Mol. Ecol. Resour.">
        <title>Chromosome-level genome assembly of a triploid poplar Populus alba 'Berolinensis'.</title>
        <authorList>
            <person name="Chen S."/>
            <person name="Yu Y."/>
            <person name="Wang X."/>
            <person name="Wang S."/>
            <person name="Zhang T."/>
            <person name="Zhou Y."/>
            <person name="He R."/>
            <person name="Meng N."/>
            <person name="Wang Y."/>
            <person name="Liu W."/>
            <person name="Liu Z."/>
            <person name="Liu J."/>
            <person name="Guo Q."/>
            <person name="Huang H."/>
            <person name="Sederoff R.R."/>
            <person name="Wang G."/>
            <person name="Qu G."/>
            <person name="Chen S."/>
        </authorList>
    </citation>
    <scope>NUCLEOTIDE SEQUENCE</scope>
    <source>
        <strain evidence="1">SC-2020</strain>
    </source>
</reference>